<reference evidence="7 8" key="1">
    <citation type="submission" date="2019-11" db="EMBL/GenBank/DDBJ databases">
        <authorList>
            <person name="Dong K."/>
        </authorList>
    </citation>
    <scope>NUCLEOTIDE SEQUENCE [LARGE SCALE GENOMIC DNA]</scope>
    <source>
        <strain evidence="7 8">DK608</strain>
    </source>
</reference>
<dbReference type="GO" id="GO:0004368">
    <property type="term" value="F:glycerol-3-phosphate dehydrogenase (quinone) activity"/>
    <property type="evidence" value="ECO:0007669"/>
    <property type="project" value="InterPro"/>
</dbReference>
<evidence type="ECO:0000256" key="5">
    <source>
        <dbReference type="ARBA" id="ARBA00023002"/>
    </source>
</evidence>
<keyword evidence="4" id="KW-0274">FAD</keyword>
<dbReference type="PANTHER" id="PTHR11985">
    <property type="entry name" value="GLYCEROL-3-PHOSPHATE DEHYDROGENASE"/>
    <property type="match status" value="1"/>
</dbReference>
<dbReference type="InterPro" id="IPR000447">
    <property type="entry name" value="G3P_DH_FAD-dep"/>
</dbReference>
<keyword evidence="5" id="KW-0560">Oxidoreductase</keyword>
<dbReference type="Pfam" id="PF01266">
    <property type="entry name" value="DAO"/>
    <property type="match status" value="1"/>
</dbReference>
<dbReference type="EMBL" id="WMII01000012">
    <property type="protein sequence ID" value="MTH65204.1"/>
    <property type="molecule type" value="Genomic_DNA"/>
</dbReference>
<comment type="cofactor">
    <cofactor evidence="1">
        <name>FAD</name>
        <dbReference type="ChEBI" id="CHEBI:57692"/>
    </cofactor>
</comment>
<evidence type="ECO:0000256" key="4">
    <source>
        <dbReference type="ARBA" id="ARBA00022827"/>
    </source>
</evidence>
<keyword evidence="8" id="KW-1185">Reference proteome</keyword>
<dbReference type="Gene3D" id="3.50.50.60">
    <property type="entry name" value="FAD/NAD(P)-binding domain"/>
    <property type="match status" value="1"/>
</dbReference>
<dbReference type="RefSeq" id="WP_155045088.1">
    <property type="nucleotide sequence ID" value="NZ_WMIH01000012.1"/>
</dbReference>
<dbReference type="PRINTS" id="PR01001">
    <property type="entry name" value="FADG3PDH"/>
</dbReference>
<evidence type="ECO:0000313" key="8">
    <source>
        <dbReference type="Proteomes" id="UP000478740"/>
    </source>
</evidence>
<evidence type="ECO:0000256" key="2">
    <source>
        <dbReference type="ARBA" id="ARBA00007330"/>
    </source>
</evidence>
<evidence type="ECO:0000256" key="1">
    <source>
        <dbReference type="ARBA" id="ARBA00001974"/>
    </source>
</evidence>
<evidence type="ECO:0000256" key="3">
    <source>
        <dbReference type="ARBA" id="ARBA00022630"/>
    </source>
</evidence>
<dbReference type="InterPro" id="IPR036188">
    <property type="entry name" value="FAD/NAD-bd_sf"/>
</dbReference>
<protein>
    <submittedName>
        <fullName evidence="7">FAD-dependent oxidoreductase</fullName>
    </submittedName>
</protein>
<dbReference type="Proteomes" id="UP000478740">
    <property type="component" value="Unassembled WGS sequence"/>
</dbReference>
<gene>
    <name evidence="7" type="ORF">GL284_13095</name>
</gene>
<evidence type="ECO:0000313" key="7">
    <source>
        <dbReference type="EMBL" id="MTH65204.1"/>
    </source>
</evidence>
<proteinExistence type="inferred from homology"/>
<dbReference type="InterPro" id="IPR006076">
    <property type="entry name" value="FAD-dep_OxRdtase"/>
</dbReference>
<feature type="domain" description="FAD dependent oxidoreductase" evidence="6">
    <location>
        <begin position="10"/>
        <end position="51"/>
    </location>
</feature>
<sequence>MAAANERISDLFILGGGINGCGIARDAVGRGLSVTVAEKGDLAQGTSSAST</sequence>
<comment type="similarity">
    <text evidence="2">Belongs to the FAD-dependent glycerol-3-phosphate dehydrogenase family.</text>
</comment>
<dbReference type="GO" id="GO:0046168">
    <property type="term" value="P:glycerol-3-phosphate catabolic process"/>
    <property type="evidence" value="ECO:0007669"/>
    <property type="project" value="TreeGrafter"/>
</dbReference>
<organism evidence="7 8">
    <name type="scientific">Paracoccus shanxieyensis</name>
    <dbReference type="NCBI Taxonomy" id="2675752"/>
    <lineage>
        <taxon>Bacteria</taxon>
        <taxon>Pseudomonadati</taxon>
        <taxon>Pseudomonadota</taxon>
        <taxon>Alphaproteobacteria</taxon>
        <taxon>Rhodobacterales</taxon>
        <taxon>Paracoccaceae</taxon>
        <taxon>Paracoccus</taxon>
    </lineage>
</organism>
<dbReference type="SUPFAM" id="SSF51905">
    <property type="entry name" value="FAD/NAD(P)-binding domain"/>
    <property type="match status" value="1"/>
</dbReference>
<name>A0A6L6J394_9RHOB</name>
<accession>A0A6L6J394</accession>
<keyword evidence="3" id="KW-0285">Flavoprotein</keyword>
<comment type="caution">
    <text evidence="7">The sequence shown here is derived from an EMBL/GenBank/DDBJ whole genome shotgun (WGS) entry which is preliminary data.</text>
</comment>
<feature type="non-terminal residue" evidence="7">
    <location>
        <position position="51"/>
    </location>
</feature>
<dbReference type="PANTHER" id="PTHR11985:SF15">
    <property type="entry name" value="GLYCEROL-3-PHOSPHATE DEHYDROGENASE, MITOCHONDRIAL"/>
    <property type="match status" value="1"/>
</dbReference>
<evidence type="ECO:0000259" key="6">
    <source>
        <dbReference type="Pfam" id="PF01266"/>
    </source>
</evidence>
<dbReference type="AlphaFoldDB" id="A0A6L6J394"/>